<gene>
    <name evidence="2" type="ORF">EV386_2007</name>
</gene>
<evidence type="ECO:0000313" key="3">
    <source>
        <dbReference type="Proteomes" id="UP000293852"/>
    </source>
</evidence>
<feature type="transmembrane region" description="Helical" evidence="1">
    <location>
        <begin position="51"/>
        <end position="75"/>
    </location>
</feature>
<dbReference type="EMBL" id="SGWX01000001">
    <property type="protein sequence ID" value="RZS61697.1"/>
    <property type="molecule type" value="Genomic_DNA"/>
</dbReference>
<dbReference type="AlphaFoldDB" id="A0A4Q7M466"/>
<dbReference type="RefSeq" id="WP_130414598.1">
    <property type="nucleotide sequence ID" value="NZ_SGWX01000001.1"/>
</dbReference>
<proteinExistence type="predicted"/>
<comment type="caution">
    <text evidence="2">The sequence shown here is derived from an EMBL/GenBank/DDBJ whole genome shotgun (WGS) entry which is preliminary data.</text>
</comment>
<evidence type="ECO:0008006" key="4">
    <source>
        <dbReference type="Google" id="ProtNLM"/>
    </source>
</evidence>
<keyword evidence="3" id="KW-1185">Reference proteome</keyword>
<evidence type="ECO:0000256" key="1">
    <source>
        <dbReference type="SAM" id="Phobius"/>
    </source>
</evidence>
<keyword evidence="1" id="KW-0472">Membrane</keyword>
<dbReference type="Proteomes" id="UP000293852">
    <property type="component" value="Unassembled WGS sequence"/>
</dbReference>
<name>A0A4Q7M466_9MICO</name>
<keyword evidence="1" id="KW-1133">Transmembrane helix</keyword>
<protein>
    <recommendedName>
        <fullName evidence="4">Holin</fullName>
    </recommendedName>
</protein>
<keyword evidence="1" id="KW-0812">Transmembrane</keyword>
<evidence type="ECO:0000313" key="2">
    <source>
        <dbReference type="EMBL" id="RZS61697.1"/>
    </source>
</evidence>
<sequence>MSTRIVPDDVVLAAKRGFLRTTFQAYAATLTTGLPGAAAIVAFVQDDSPGKWIAAGITIALALLSPPAAGLASYLSITSKGIPEDYLPPAAVIETIAVGGSIRSGTIGVYPPATASDDTPEAG</sequence>
<reference evidence="2 3" key="1">
    <citation type="submission" date="2019-02" db="EMBL/GenBank/DDBJ databases">
        <title>Sequencing the genomes of 1000 actinobacteria strains.</title>
        <authorList>
            <person name="Klenk H.-P."/>
        </authorList>
    </citation>
    <scope>NUCLEOTIDE SEQUENCE [LARGE SCALE GENOMIC DNA]</scope>
    <source>
        <strain evidence="2 3">DSM 16932</strain>
    </source>
</reference>
<organism evidence="2 3">
    <name type="scientific">Xylanimonas ulmi</name>
    <dbReference type="NCBI Taxonomy" id="228973"/>
    <lineage>
        <taxon>Bacteria</taxon>
        <taxon>Bacillati</taxon>
        <taxon>Actinomycetota</taxon>
        <taxon>Actinomycetes</taxon>
        <taxon>Micrococcales</taxon>
        <taxon>Promicromonosporaceae</taxon>
        <taxon>Xylanimonas</taxon>
    </lineage>
</organism>
<accession>A0A4Q7M466</accession>
<feature type="transmembrane region" description="Helical" evidence="1">
    <location>
        <begin position="25"/>
        <end position="45"/>
    </location>
</feature>